<feature type="transmembrane region" description="Helical" evidence="1">
    <location>
        <begin position="141"/>
        <end position="161"/>
    </location>
</feature>
<sequence length="472" mass="54318">MNYYTKYIEQYNANPGLYGSVPLWKKVWLIIIIFLYFYNIPLNGFGIPFSSSKVVMMISIVNLFLHPHYIPQLFTNRYYRHYNKVIFLLLAYILLYSFFVHFTFFEGYNYPYVIILFTFDCFLGGFYIVKCLSNYNVRTLINLAIVVVVIQAMIMIVAIVYNPLRLFIFETLKSWDGNMGQDLNLNAMKFRGLALASDRKLGIAVLNGIICNLIIYLSLTLKQKGSRRALSYTLYGVAFILTFISGMLAARTFYVVFSFVFVGLMLRSKYNIVKVAKFLLFSLLIVFTLGAGVLGSVADNDTMEKVEAFADWTFEAYNKYEETGELKTGSSDDLLDNHWQFTPQDTYSWWFGGPDRTSRGGEVVLTEFSDSGYLLMLYYGGILGCLAIYAFWPFIAWRASKLYLKKERLSTLIVVVVILFYLLEIKYQAILGSYTVVKMLLLLYILGAERLTFFKNLYLNDEANKEAGKVAA</sequence>
<feature type="transmembrane region" description="Helical" evidence="1">
    <location>
        <begin position="85"/>
        <end position="104"/>
    </location>
</feature>
<keyword evidence="1" id="KW-1133">Transmembrane helix</keyword>
<dbReference type="RefSeq" id="WP_106521164.1">
    <property type="nucleotide sequence ID" value="NZ_PYGD01000001.1"/>
</dbReference>
<keyword evidence="3" id="KW-1185">Reference proteome</keyword>
<feature type="transmembrane region" description="Helical" evidence="1">
    <location>
        <begin position="429"/>
        <end position="447"/>
    </location>
</feature>
<dbReference type="OrthoDB" id="703085at2"/>
<evidence type="ECO:0008006" key="4">
    <source>
        <dbReference type="Google" id="ProtNLM"/>
    </source>
</evidence>
<reference evidence="2 3" key="1">
    <citation type="submission" date="2018-03" db="EMBL/GenBank/DDBJ databases">
        <title>Genomic Encyclopedia of Type Strains, Phase III (KMG-III): the genomes of soil and plant-associated and newly described type strains.</title>
        <authorList>
            <person name="Whitman W."/>
        </authorList>
    </citation>
    <scope>NUCLEOTIDE SEQUENCE [LARGE SCALE GENOMIC DNA]</scope>
    <source>
        <strain evidence="2 3">CGMCC 1.12700</strain>
    </source>
</reference>
<feature type="transmembrane region" description="Helical" evidence="1">
    <location>
        <begin position="251"/>
        <end position="266"/>
    </location>
</feature>
<feature type="transmembrane region" description="Helical" evidence="1">
    <location>
        <begin position="407"/>
        <end position="423"/>
    </location>
</feature>
<organism evidence="2 3">
    <name type="scientific">Taibaiella chishuiensis</name>
    <dbReference type="NCBI Taxonomy" id="1434707"/>
    <lineage>
        <taxon>Bacteria</taxon>
        <taxon>Pseudomonadati</taxon>
        <taxon>Bacteroidota</taxon>
        <taxon>Chitinophagia</taxon>
        <taxon>Chitinophagales</taxon>
        <taxon>Chitinophagaceae</taxon>
        <taxon>Taibaiella</taxon>
    </lineage>
</organism>
<gene>
    <name evidence="2" type="ORF">B0I18_101617</name>
</gene>
<evidence type="ECO:0000313" key="3">
    <source>
        <dbReference type="Proteomes" id="UP000240572"/>
    </source>
</evidence>
<dbReference type="Proteomes" id="UP000240572">
    <property type="component" value="Unassembled WGS sequence"/>
</dbReference>
<keyword evidence="1" id="KW-0472">Membrane</keyword>
<feature type="transmembrane region" description="Helical" evidence="1">
    <location>
        <begin position="376"/>
        <end position="395"/>
    </location>
</feature>
<feature type="transmembrane region" description="Helical" evidence="1">
    <location>
        <begin position="278"/>
        <end position="298"/>
    </location>
</feature>
<proteinExistence type="predicted"/>
<dbReference type="EMBL" id="PYGD01000001">
    <property type="protein sequence ID" value="PSK94461.1"/>
    <property type="molecule type" value="Genomic_DNA"/>
</dbReference>
<protein>
    <recommendedName>
        <fullName evidence="4">O-antigen ligase-like membrane protein</fullName>
    </recommendedName>
</protein>
<accession>A0A2P8DB79</accession>
<feature type="transmembrane region" description="Helical" evidence="1">
    <location>
        <begin position="229"/>
        <end position="245"/>
    </location>
</feature>
<feature type="transmembrane region" description="Helical" evidence="1">
    <location>
        <begin position="21"/>
        <end position="39"/>
    </location>
</feature>
<feature type="transmembrane region" description="Helical" evidence="1">
    <location>
        <begin position="110"/>
        <end position="129"/>
    </location>
</feature>
<evidence type="ECO:0000256" key="1">
    <source>
        <dbReference type="SAM" id="Phobius"/>
    </source>
</evidence>
<name>A0A2P8DB79_9BACT</name>
<comment type="caution">
    <text evidence="2">The sequence shown here is derived from an EMBL/GenBank/DDBJ whole genome shotgun (WGS) entry which is preliminary data.</text>
</comment>
<feature type="transmembrane region" description="Helical" evidence="1">
    <location>
        <begin position="201"/>
        <end position="217"/>
    </location>
</feature>
<keyword evidence="1" id="KW-0812">Transmembrane</keyword>
<dbReference type="AlphaFoldDB" id="A0A2P8DB79"/>
<evidence type="ECO:0000313" key="2">
    <source>
        <dbReference type="EMBL" id="PSK94461.1"/>
    </source>
</evidence>